<proteinExistence type="predicted"/>
<dbReference type="RefSeq" id="XP_050509015.1">
    <property type="nucleotide sequence ID" value="XM_050653058.1"/>
</dbReference>
<keyword evidence="3" id="KW-1185">Reference proteome</keyword>
<sequence>MGDNRGITQLCTTGNLAENWKTWRARFENYLIASEINKKSEETQCAQLLHYIGEEGFKIYTTFAFAEDEKNKLKCLLEKFEVHFQGKENIAYERYKFFTYKQDPEQPTNNFITELKKSAGKCKLEKLQDSLIVTMIICGIKNNEIRERLLQEDGLTLEKAIELCQVIESSRARSEMMRVGASSNVIEVEAVNKSGSCYQGGEKEKHQEVSQNIQNCNKCGQRSHRINNCPAFGKVCNFCKLPNHFATVCRKKKFQNKKVNEINTVTKSPKVTSSCNDLFVDNVLEVNAGENNFTNTAWFADLNINKHKITFKIDSGAMANVLPMSIFETLGFSYRVIMKTNTKLQSYNGNNLNVA</sequence>
<name>A0ABM5KFQ0_DIAVI</name>
<reference evidence="2" key="1">
    <citation type="submission" date="2025-05" db="UniProtKB">
        <authorList>
            <consortium name="EnsemblMetazoa"/>
        </authorList>
    </citation>
    <scope>IDENTIFICATION</scope>
</reference>
<dbReference type="Gene3D" id="4.10.60.10">
    <property type="entry name" value="Zinc finger, CCHC-type"/>
    <property type="match status" value="1"/>
</dbReference>
<protein>
    <recommendedName>
        <fullName evidence="1">CCHC-type domain-containing protein</fullName>
    </recommendedName>
</protein>
<organism evidence="2 3">
    <name type="scientific">Diabrotica virgifera virgifera</name>
    <name type="common">western corn rootworm</name>
    <dbReference type="NCBI Taxonomy" id="50390"/>
    <lineage>
        <taxon>Eukaryota</taxon>
        <taxon>Metazoa</taxon>
        <taxon>Ecdysozoa</taxon>
        <taxon>Arthropoda</taxon>
        <taxon>Hexapoda</taxon>
        <taxon>Insecta</taxon>
        <taxon>Pterygota</taxon>
        <taxon>Neoptera</taxon>
        <taxon>Endopterygota</taxon>
        <taxon>Coleoptera</taxon>
        <taxon>Polyphaga</taxon>
        <taxon>Cucujiformia</taxon>
        <taxon>Chrysomeloidea</taxon>
        <taxon>Chrysomelidae</taxon>
        <taxon>Galerucinae</taxon>
        <taxon>Diabroticina</taxon>
        <taxon>Diabroticites</taxon>
        <taxon>Diabrotica</taxon>
    </lineage>
</organism>
<feature type="domain" description="CCHC-type" evidence="1">
    <location>
        <begin position="215"/>
        <end position="231"/>
    </location>
</feature>
<dbReference type="SMART" id="SM00343">
    <property type="entry name" value="ZnF_C2HC"/>
    <property type="match status" value="2"/>
</dbReference>
<evidence type="ECO:0000259" key="1">
    <source>
        <dbReference type="SMART" id="SM00343"/>
    </source>
</evidence>
<dbReference type="InterPro" id="IPR001878">
    <property type="entry name" value="Znf_CCHC"/>
</dbReference>
<dbReference type="GeneID" id="126886199"/>
<evidence type="ECO:0000313" key="3">
    <source>
        <dbReference type="Proteomes" id="UP001652700"/>
    </source>
</evidence>
<accession>A0ABM5KFQ0</accession>
<dbReference type="Proteomes" id="UP001652700">
    <property type="component" value="Unplaced"/>
</dbReference>
<dbReference type="PANTHER" id="PTHR33198">
    <property type="entry name" value="ANK_REP_REGION DOMAIN-CONTAINING PROTEIN-RELATED"/>
    <property type="match status" value="1"/>
</dbReference>
<evidence type="ECO:0000313" key="2">
    <source>
        <dbReference type="EnsemblMetazoa" id="XP_050509015.1"/>
    </source>
</evidence>
<dbReference type="EnsemblMetazoa" id="XM_050653058.1">
    <property type="protein sequence ID" value="XP_050509015.1"/>
    <property type="gene ID" value="LOC126886199"/>
</dbReference>
<feature type="domain" description="CCHC-type" evidence="1">
    <location>
        <begin position="235"/>
        <end position="251"/>
    </location>
</feature>